<keyword evidence="2" id="KW-0175">Coiled coil</keyword>
<dbReference type="STRING" id="2594813.A0A395N5L4"/>
<feature type="region of interest" description="Disordered" evidence="3">
    <location>
        <begin position="262"/>
        <end position="353"/>
    </location>
</feature>
<organism evidence="5 6">
    <name type="scientific">Fusarium flagelliforme</name>
    <dbReference type="NCBI Taxonomy" id="2675880"/>
    <lineage>
        <taxon>Eukaryota</taxon>
        <taxon>Fungi</taxon>
        <taxon>Dikarya</taxon>
        <taxon>Ascomycota</taxon>
        <taxon>Pezizomycotina</taxon>
        <taxon>Sordariomycetes</taxon>
        <taxon>Hypocreomycetidae</taxon>
        <taxon>Hypocreales</taxon>
        <taxon>Nectriaceae</taxon>
        <taxon>Fusarium</taxon>
        <taxon>Fusarium incarnatum-equiseti species complex</taxon>
    </lineage>
</organism>
<feature type="domain" description="C3H1-type" evidence="4">
    <location>
        <begin position="371"/>
        <end position="399"/>
    </location>
</feature>
<dbReference type="InterPro" id="IPR057654">
    <property type="entry name" value="Znf-CCCH_tandem"/>
</dbReference>
<dbReference type="EMBL" id="PXXK01000007">
    <property type="protein sequence ID" value="RFN55416.1"/>
    <property type="molecule type" value="Genomic_DNA"/>
</dbReference>
<keyword evidence="6" id="KW-1185">Reference proteome</keyword>
<dbReference type="Pfam" id="PF25543">
    <property type="entry name" value="zf-CCCH_tandem"/>
    <property type="match status" value="1"/>
</dbReference>
<feature type="compositionally biased region" description="Pro residues" evidence="3">
    <location>
        <begin position="316"/>
        <end position="329"/>
    </location>
</feature>
<dbReference type="PROSITE" id="PS50103">
    <property type="entry name" value="ZF_C3H1"/>
    <property type="match status" value="1"/>
</dbReference>
<evidence type="ECO:0000256" key="1">
    <source>
        <dbReference type="PROSITE-ProRule" id="PRU00723"/>
    </source>
</evidence>
<accession>A0A395N5L4</accession>
<keyword evidence="1" id="KW-0863">Zinc-finger</keyword>
<evidence type="ECO:0000256" key="3">
    <source>
        <dbReference type="SAM" id="MobiDB-lite"/>
    </source>
</evidence>
<comment type="caution">
    <text evidence="5">The sequence shown here is derived from an EMBL/GenBank/DDBJ whole genome shotgun (WGS) entry which is preliminary data.</text>
</comment>
<reference evidence="5 6" key="1">
    <citation type="journal article" date="2018" name="PLoS Pathog.">
        <title>Evolution of structural diversity of trichothecenes, a family of toxins produced by plant pathogenic and entomopathogenic fungi.</title>
        <authorList>
            <person name="Proctor R.H."/>
            <person name="McCormick S.P."/>
            <person name="Kim H.S."/>
            <person name="Cardoza R.E."/>
            <person name="Stanley A.M."/>
            <person name="Lindo L."/>
            <person name="Kelly A."/>
            <person name="Brown D.W."/>
            <person name="Lee T."/>
            <person name="Vaughan M.M."/>
            <person name="Alexander N.J."/>
            <person name="Busman M."/>
            <person name="Gutierrez S."/>
        </authorList>
    </citation>
    <scope>NUCLEOTIDE SEQUENCE [LARGE SCALE GENOMIC DNA]</scope>
    <source>
        <strain evidence="5 6">NRRL 13405</strain>
    </source>
</reference>
<dbReference type="Gene3D" id="4.10.1000.10">
    <property type="entry name" value="Zinc finger, CCCH-type"/>
    <property type="match status" value="1"/>
</dbReference>
<keyword evidence="1" id="KW-0479">Metal-binding</keyword>
<name>A0A395N5L4_9HYPO</name>
<dbReference type="Pfam" id="PF25540">
    <property type="entry name" value="DUF7923"/>
    <property type="match status" value="1"/>
</dbReference>
<dbReference type="PANTHER" id="PTHR37543:SF1">
    <property type="entry name" value="CCCH ZINC FINGER DNA BINDING PROTEIN (AFU_ORTHOLOGUE AFUA_5G12760)"/>
    <property type="match status" value="1"/>
</dbReference>
<dbReference type="PANTHER" id="PTHR37543">
    <property type="entry name" value="CCCH ZINC FINGER DNA BINDING PROTEIN (AFU_ORTHOLOGUE AFUA_5G12760)"/>
    <property type="match status" value="1"/>
</dbReference>
<proteinExistence type="predicted"/>
<protein>
    <submittedName>
        <fullName evidence="5">C-x8-c-x5-c-x3-h zinc finger protein</fullName>
    </submittedName>
</protein>
<gene>
    <name evidence="5" type="ORF">FIE12Z_291</name>
</gene>
<dbReference type="InterPro" id="IPR057683">
    <property type="entry name" value="DUF7923"/>
</dbReference>
<evidence type="ECO:0000313" key="5">
    <source>
        <dbReference type="EMBL" id="RFN55416.1"/>
    </source>
</evidence>
<keyword evidence="1" id="KW-0862">Zinc</keyword>
<feature type="compositionally biased region" description="Polar residues" evidence="3">
    <location>
        <begin position="262"/>
        <end position="315"/>
    </location>
</feature>
<evidence type="ECO:0000313" key="6">
    <source>
        <dbReference type="Proteomes" id="UP000265631"/>
    </source>
</evidence>
<sequence>MSTTSFDDFIQRYTQLQAYESSKDKLLQDVLLYCKAIEDNSDKETHKLKARLHELELDLKAATQTRRELQTSLGEAESQMKWVLKENDEIKNTNSYVLILIDGDGLLFNESFIKDGLDGGKSAARALRTAVAQLCSHERTGSLEIICRVMANVGGLSKALYNEGCIEQLNQFRDFTLGFTQAKASFDFIDVGFGKERADAKIRGIGHDSGYAPFLEEIVHDEDSRRCVSLIKGPPLARELDSLQMNVIDFNDIFRATKLVSDKSSQATNAQRTLPIRTQTSSNNGPSTQAAVLTPATSTASLSPNNSWAKVTKSATPPPQLTMPLPPKQNKPKPVSKAPNSTQPAWSPGARGLDPAVTVSLTAMENIKRRAGNEKLCNNHYLRGPCGRIDVCPFVHNYKATQEDLAALAMLSRQNPCTNGQVCDVDDCIYGHNIL</sequence>
<feature type="zinc finger region" description="C3H1-type" evidence="1">
    <location>
        <begin position="371"/>
        <end position="399"/>
    </location>
</feature>
<dbReference type="Pfam" id="PF25542">
    <property type="entry name" value="zf-CCCH_12"/>
    <property type="match status" value="1"/>
</dbReference>
<dbReference type="InterPro" id="IPR000571">
    <property type="entry name" value="Znf_CCCH"/>
</dbReference>
<dbReference type="GO" id="GO:0008270">
    <property type="term" value="F:zinc ion binding"/>
    <property type="evidence" value="ECO:0007669"/>
    <property type="project" value="UniProtKB-KW"/>
</dbReference>
<evidence type="ECO:0000256" key="2">
    <source>
        <dbReference type="SAM" id="Coils"/>
    </source>
</evidence>
<feature type="coiled-coil region" evidence="2">
    <location>
        <begin position="45"/>
        <end position="79"/>
    </location>
</feature>
<dbReference type="Proteomes" id="UP000265631">
    <property type="component" value="Unassembled WGS sequence"/>
</dbReference>
<dbReference type="AlphaFoldDB" id="A0A395N5L4"/>
<evidence type="ECO:0000259" key="4">
    <source>
        <dbReference type="PROSITE" id="PS50103"/>
    </source>
</evidence>